<evidence type="ECO:0000313" key="2">
    <source>
        <dbReference type="EMBL" id="MBR0656105.1"/>
    </source>
</evidence>
<sequence>MLDHVFLTVSDLNRSIAFYTAALAPLGITTRVDYNGKDGPPGHPDLKGFGCNGRIFFWLRAGVADARSAHVGFVANSTAEVDAAYAGAMAAGAVDNGASGIRAYYDPRYYAASVFDPDGYSLEFVYKSWQHATAATVVPRRQK</sequence>
<dbReference type="Gene3D" id="3.10.180.10">
    <property type="entry name" value="2,3-Dihydroxybiphenyl 1,2-Dioxygenase, domain 1"/>
    <property type="match status" value="1"/>
</dbReference>
<dbReference type="Proteomes" id="UP001196068">
    <property type="component" value="Unassembled WGS sequence"/>
</dbReference>
<evidence type="ECO:0000259" key="1">
    <source>
        <dbReference type="PROSITE" id="PS51819"/>
    </source>
</evidence>
<evidence type="ECO:0000313" key="3">
    <source>
        <dbReference type="Proteomes" id="UP001196068"/>
    </source>
</evidence>
<accession>A0AAF1K564</accession>
<dbReference type="AlphaFoldDB" id="A0AAF1K564"/>
<feature type="domain" description="VOC" evidence="1">
    <location>
        <begin position="1"/>
        <end position="127"/>
    </location>
</feature>
<dbReference type="InterPro" id="IPR029068">
    <property type="entry name" value="Glyas_Bleomycin-R_OHBP_Dase"/>
</dbReference>
<proteinExistence type="predicted"/>
<dbReference type="RefSeq" id="WP_211874951.1">
    <property type="nucleotide sequence ID" value="NZ_JAAEDH010000015.1"/>
</dbReference>
<dbReference type="PANTHER" id="PTHR35006">
    <property type="entry name" value="GLYOXALASE FAMILY PROTEIN (AFU_ORTHOLOGUE AFUA_5G14830)"/>
    <property type="match status" value="1"/>
</dbReference>
<dbReference type="SUPFAM" id="SSF54593">
    <property type="entry name" value="Glyoxalase/Bleomycin resistance protein/Dihydroxybiphenyl dioxygenase"/>
    <property type="match status" value="1"/>
</dbReference>
<dbReference type="Pfam" id="PF00903">
    <property type="entry name" value="Glyoxalase"/>
    <property type="match status" value="1"/>
</dbReference>
<keyword evidence="3" id="KW-1185">Reference proteome</keyword>
<dbReference type="PANTHER" id="PTHR35006:SF2">
    <property type="entry name" value="GLYOXALASE FAMILY PROTEIN (AFU_ORTHOLOGUE AFUA_5G14830)"/>
    <property type="match status" value="1"/>
</dbReference>
<reference evidence="2" key="1">
    <citation type="submission" date="2020-01" db="EMBL/GenBank/DDBJ databases">
        <authorList>
            <person name="Rat A."/>
        </authorList>
    </citation>
    <scope>NUCLEOTIDE SEQUENCE</scope>
    <source>
        <strain evidence="2">LMG 28251</strain>
    </source>
</reference>
<protein>
    <submittedName>
        <fullName evidence="2">VOC family protein</fullName>
    </submittedName>
</protein>
<gene>
    <name evidence="2" type="ORF">GXW79_13565</name>
</gene>
<reference evidence="2" key="2">
    <citation type="journal article" date="2021" name="Syst. Appl. Microbiol.">
        <title>Roseomonas hellenica sp. nov., isolated from roots of wild-growing Alkanna tinctoria.</title>
        <authorList>
            <person name="Rat A."/>
            <person name="Naranjo H.D."/>
            <person name="Lebbe L."/>
            <person name="Cnockaert M."/>
            <person name="Krigas N."/>
            <person name="Grigoriadou K."/>
            <person name="Maloupa E."/>
            <person name="Willems A."/>
        </authorList>
    </citation>
    <scope>NUCLEOTIDE SEQUENCE</scope>
    <source>
        <strain evidence="2">LMG 28251</strain>
    </source>
</reference>
<dbReference type="InterPro" id="IPR037523">
    <property type="entry name" value="VOC_core"/>
</dbReference>
<comment type="caution">
    <text evidence="2">The sequence shown here is derived from an EMBL/GenBank/DDBJ whole genome shotgun (WGS) entry which is preliminary data.</text>
</comment>
<name>A0AAF1K564_9PROT</name>
<organism evidence="2 3">
    <name type="scientific">Plastoroseomonas arctica</name>
    <dbReference type="NCBI Taxonomy" id="1509237"/>
    <lineage>
        <taxon>Bacteria</taxon>
        <taxon>Pseudomonadati</taxon>
        <taxon>Pseudomonadota</taxon>
        <taxon>Alphaproteobacteria</taxon>
        <taxon>Acetobacterales</taxon>
        <taxon>Acetobacteraceae</taxon>
        <taxon>Plastoroseomonas</taxon>
    </lineage>
</organism>
<dbReference type="PROSITE" id="PS51819">
    <property type="entry name" value="VOC"/>
    <property type="match status" value="1"/>
</dbReference>
<dbReference type="InterPro" id="IPR004360">
    <property type="entry name" value="Glyas_Fos-R_dOase_dom"/>
</dbReference>
<dbReference type="EMBL" id="JAAEDH010000015">
    <property type="protein sequence ID" value="MBR0656105.1"/>
    <property type="molecule type" value="Genomic_DNA"/>
</dbReference>